<dbReference type="AlphaFoldDB" id="A0AAV1HXF6"/>
<reference evidence="2 3" key="1">
    <citation type="submission" date="2023-10" db="EMBL/GenBank/DDBJ databases">
        <authorList>
            <person name="Maclean D."/>
            <person name="Macfadyen A."/>
        </authorList>
    </citation>
    <scope>NUCLEOTIDE SEQUENCE [LARGE SCALE GENOMIC DNA]</scope>
</reference>
<gene>
    <name evidence="2" type="ORF">CVIRNUC_001524</name>
</gene>
<proteinExistence type="predicted"/>
<comment type="caution">
    <text evidence="2">The sequence shown here is derived from an EMBL/GenBank/DDBJ whole genome shotgun (WGS) entry which is preliminary data.</text>
</comment>
<evidence type="ECO:0000256" key="1">
    <source>
        <dbReference type="SAM" id="MobiDB-lite"/>
    </source>
</evidence>
<sequence>MLWSCLLRFRCSDGFGKPCDPIYRESIFICLTAEEVYVLGCHSLSMSVPRRLLYPAMGIYAVGTFGAYTYIRSQQPDDGAPGRTWDEIADGYDRELRTDEFLMGLKLFRRWLIRQAKGDVLEVSAGTGRNLPYYKYDQLNSLTLTDSSKYMLWHANKKYQEKYASKAAALPVSFLLSDAQQLTAPAAAAVPSNTDAVARRRSAQESERAEPTASAAVQRSSVFASGSGSHQEQAYDTVVDTFGLCSHADPVAVLQEMSRACKADGQILLLEHGMGTSPWINKMLHDGAEKHLKHWGCQWDRDIEDIVKQAGLEVQTLQRWHFGTTHYIIAKPSKAASLPG</sequence>
<keyword evidence="3" id="KW-1185">Reference proteome</keyword>
<dbReference type="InterPro" id="IPR029063">
    <property type="entry name" value="SAM-dependent_MTases_sf"/>
</dbReference>
<dbReference type="InterPro" id="IPR050508">
    <property type="entry name" value="Methyltransf_Superfamily"/>
</dbReference>
<name>A0AAV1HXF6_9CHLO</name>
<dbReference type="Pfam" id="PF13489">
    <property type="entry name" value="Methyltransf_23"/>
    <property type="match status" value="1"/>
</dbReference>
<evidence type="ECO:0000313" key="2">
    <source>
        <dbReference type="EMBL" id="CAK0744134.1"/>
    </source>
</evidence>
<dbReference type="Gene3D" id="3.40.50.150">
    <property type="entry name" value="Vaccinia Virus protein VP39"/>
    <property type="match status" value="1"/>
</dbReference>
<organism evidence="2 3">
    <name type="scientific">Coccomyxa viridis</name>
    <dbReference type="NCBI Taxonomy" id="1274662"/>
    <lineage>
        <taxon>Eukaryota</taxon>
        <taxon>Viridiplantae</taxon>
        <taxon>Chlorophyta</taxon>
        <taxon>core chlorophytes</taxon>
        <taxon>Trebouxiophyceae</taxon>
        <taxon>Trebouxiophyceae incertae sedis</taxon>
        <taxon>Coccomyxaceae</taxon>
        <taxon>Coccomyxa</taxon>
    </lineage>
</organism>
<dbReference type="PANTHER" id="PTHR42912">
    <property type="entry name" value="METHYLTRANSFERASE"/>
    <property type="match status" value="1"/>
</dbReference>
<dbReference type="SUPFAM" id="SSF53335">
    <property type="entry name" value="S-adenosyl-L-methionine-dependent methyltransferases"/>
    <property type="match status" value="1"/>
</dbReference>
<dbReference type="PANTHER" id="PTHR42912:SF80">
    <property type="entry name" value="METHYLTRANSFERASE DOMAIN-CONTAINING PROTEIN"/>
    <property type="match status" value="1"/>
</dbReference>
<feature type="region of interest" description="Disordered" evidence="1">
    <location>
        <begin position="190"/>
        <end position="220"/>
    </location>
</feature>
<evidence type="ECO:0000313" key="3">
    <source>
        <dbReference type="Proteomes" id="UP001314263"/>
    </source>
</evidence>
<dbReference type="EMBL" id="CAUYUE010000002">
    <property type="protein sequence ID" value="CAK0744134.1"/>
    <property type="molecule type" value="Genomic_DNA"/>
</dbReference>
<dbReference type="GO" id="GO:0008168">
    <property type="term" value="F:methyltransferase activity"/>
    <property type="evidence" value="ECO:0007669"/>
    <property type="project" value="TreeGrafter"/>
</dbReference>
<accession>A0AAV1HXF6</accession>
<protein>
    <recommendedName>
        <fullName evidence="4">S-adenosyl-L-methionine-dependent methyltransferase</fullName>
    </recommendedName>
</protein>
<evidence type="ECO:0008006" key="4">
    <source>
        <dbReference type="Google" id="ProtNLM"/>
    </source>
</evidence>
<dbReference type="Proteomes" id="UP001314263">
    <property type="component" value="Unassembled WGS sequence"/>
</dbReference>